<evidence type="ECO:0000313" key="1">
    <source>
        <dbReference type="EMBL" id="MBU2739589.1"/>
    </source>
</evidence>
<gene>
    <name evidence="1" type="ORF">HJG40_12515</name>
</gene>
<name>A0ABS5ZUE8_9PROT</name>
<evidence type="ECO:0000313" key="2">
    <source>
        <dbReference type="Proteomes" id="UP001197028"/>
    </source>
</evidence>
<sequence>MNTNLPRSPEIARNADFKDGYAEGIRDASAIAMKMPLSKEWTEITDRISDTTVQAMAWRTSMAILKKLPKPDATVNPDTAGAILENARYTVQIGTTLDSLKDRFAQELLNLLADYPEIFVFGREHEYGIGCGVELQLKLMNLAKTDAERTAAMNVVGVSYRPC</sequence>
<reference evidence="1 2" key="1">
    <citation type="journal article" date="2021" name="ISME J.">
        <title>Genomic evolution of the class Acidithiobacillia: deep-branching Proteobacteria living in extreme acidic conditions.</title>
        <authorList>
            <person name="Moya-Beltran A."/>
            <person name="Beard S."/>
            <person name="Rojas-Villalobos C."/>
            <person name="Issotta F."/>
            <person name="Gallardo Y."/>
            <person name="Ulloa R."/>
            <person name="Giaveno A."/>
            <person name="Degli Esposti M."/>
            <person name="Johnson D.B."/>
            <person name="Quatrini R."/>
        </authorList>
    </citation>
    <scope>NUCLEOTIDE SEQUENCE [LARGE SCALE GENOMIC DNA]</scope>
    <source>
        <strain evidence="1 2">ATCC 19703</strain>
    </source>
</reference>
<dbReference type="RefSeq" id="WP_215864485.1">
    <property type="nucleotide sequence ID" value="NZ_JABELD010000113.1"/>
</dbReference>
<comment type="caution">
    <text evidence="1">The sequence shown here is derived from an EMBL/GenBank/DDBJ whole genome shotgun (WGS) entry which is preliminary data.</text>
</comment>
<proteinExistence type="predicted"/>
<accession>A0ABS5ZUE8</accession>
<keyword evidence="2" id="KW-1185">Reference proteome</keyword>
<organism evidence="1 2">
    <name type="scientific">Acidithiobacillus concretivorus</name>
    <dbReference type="NCBI Taxonomy" id="3063952"/>
    <lineage>
        <taxon>Bacteria</taxon>
        <taxon>Pseudomonadati</taxon>
        <taxon>Pseudomonadota</taxon>
        <taxon>Acidithiobacillia</taxon>
        <taxon>Acidithiobacillales</taxon>
        <taxon>Acidithiobacillaceae</taxon>
        <taxon>Acidithiobacillus</taxon>
    </lineage>
</organism>
<dbReference type="EMBL" id="JABELD010000113">
    <property type="protein sequence ID" value="MBU2739589.1"/>
    <property type="molecule type" value="Genomic_DNA"/>
</dbReference>
<protein>
    <submittedName>
        <fullName evidence="1">Uncharacterized protein</fullName>
    </submittedName>
</protein>
<dbReference type="Proteomes" id="UP001197028">
    <property type="component" value="Unassembled WGS sequence"/>
</dbReference>